<evidence type="ECO:0000256" key="1">
    <source>
        <dbReference type="ARBA" id="ARBA00005254"/>
    </source>
</evidence>
<dbReference type="PANTHER" id="PTHR11941:SF54">
    <property type="entry name" value="ENOYL-COA HYDRATASE, MITOCHONDRIAL"/>
    <property type="match status" value="1"/>
</dbReference>
<dbReference type="PATRIC" id="fig|200450.3.peg.1137"/>
<sequence>MNQASSSRVSRELQGHVLLLGLDRVAKRNAFDLDLLNELSLAYGEFDRNADARVAVVFAHGDHFTAGLDLANVSAVMAGGWQPPLGGCDPWGVFAGPRVSKPVIVAAQGYCLTIGIELMLAADINLCASNTRFAQMEVQRGIFPFGGATLRFHQVAGWGNAMRWLLTGDEFDAHDALRLGLVQEVMASEDLLPRAVELANRIARQAPLGVQATLMSARLAHMEGEAVAAAALPPMVDKLLNSEDAKEGVRAMIEKRPGVFKGI</sequence>
<accession>A0A0H5A7M7</accession>
<dbReference type="SUPFAM" id="SSF52096">
    <property type="entry name" value="ClpP/crotonase"/>
    <property type="match status" value="1"/>
</dbReference>
<comment type="similarity">
    <text evidence="1">Belongs to the enoyl-CoA hydratase/isomerase family.</text>
</comment>
<dbReference type="RefSeq" id="WP_049709290.1">
    <property type="nucleotide sequence ID" value="NZ_CP011507.1"/>
</dbReference>
<reference evidence="3 4" key="1">
    <citation type="journal article" date="2015" name="Genome Announc.">
        <title>Complete Genome Sequence of the Rhizobacterium Pseudomonas trivialis Strain IHBB745 with Multiple Plant Growth-Promoting Activities and Tolerance to Desiccation and Alkalinity.</title>
        <authorList>
            <person name="Gulati A."/>
            <person name="Swarnkar M.K."/>
            <person name="Vyas P."/>
            <person name="Rahi P."/>
            <person name="Thakur R."/>
            <person name="Thakur N."/>
            <person name="Singh A.K."/>
        </authorList>
    </citation>
    <scope>NUCLEOTIDE SEQUENCE [LARGE SCALE GENOMIC DNA]</scope>
    <source>
        <strain evidence="4">745</strain>
    </source>
</reference>
<dbReference type="Gene3D" id="3.90.226.10">
    <property type="entry name" value="2-enoyl-CoA Hydratase, Chain A, domain 1"/>
    <property type="match status" value="1"/>
</dbReference>
<reference evidence="4" key="2">
    <citation type="submission" date="2015-05" db="EMBL/GenBank/DDBJ databases">
        <authorList>
            <person name="Swarnkar M.K."/>
            <person name="Vyas P."/>
            <person name="Rahi P."/>
            <person name="Thakur R."/>
            <person name="Thakur N."/>
            <person name="Singh A.K."/>
            <person name="Gulati A."/>
        </authorList>
    </citation>
    <scope>NUCLEOTIDE SEQUENCE [LARGE SCALE GENOMIC DNA]</scope>
    <source>
        <strain evidence="4">745</strain>
    </source>
</reference>
<dbReference type="KEGG" id="ptv:AA957_05495"/>
<dbReference type="Proteomes" id="UP000036608">
    <property type="component" value="Chromosome"/>
</dbReference>
<keyword evidence="2 3" id="KW-0456">Lyase</keyword>
<dbReference type="PANTHER" id="PTHR11941">
    <property type="entry name" value="ENOYL-COA HYDRATASE-RELATED"/>
    <property type="match status" value="1"/>
</dbReference>
<dbReference type="GO" id="GO:0006635">
    <property type="term" value="P:fatty acid beta-oxidation"/>
    <property type="evidence" value="ECO:0007669"/>
    <property type="project" value="TreeGrafter"/>
</dbReference>
<dbReference type="OrthoDB" id="9807606at2"/>
<dbReference type="InterPro" id="IPR001753">
    <property type="entry name" value="Enoyl-CoA_hydra/iso"/>
</dbReference>
<dbReference type="CDD" id="cd06558">
    <property type="entry name" value="crotonase-like"/>
    <property type="match status" value="1"/>
</dbReference>
<dbReference type="Pfam" id="PF00378">
    <property type="entry name" value="ECH_1"/>
    <property type="match status" value="1"/>
</dbReference>
<gene>
    <name evidence="3" type="ORF">AA957_05495</name>
</gene>
<proteinExistence type="inferred from homology"/>
<dbReference type="NCBIfam" id="NF005126">
    <property type="entry name" value="PRK06563.1"/>
    <property type="match status" value="1"/>
</dbReference>
<evidence type="ECO:0000313" key="4">
    <source>
        <dbReference type="Proteomes" id="UP000036608"/>
    </source>
</evidence>
<dbReference type="Gene3D" id="1.10.12.10">
    <property type="entry name" value="Lyase 2-enoyl-coa Hydratase, Chain A, domain 2"/>
    <property type="match status" value="1"/>
</dbReference>
<evidence type="ECO:0000256" key="2">
    <source>
        <dbReference type="ARBA" id="ARBA00023239"/>
    </source>
</evidence>
<dbReference type="AlphaFoldDB" id="A0A0H5A7M7"/>
<dbReference type="EC" id="4.2.1.17" evidence="3"/>
<dbReference type="InterPro" id="IPR029045">
    <property type="entry name" value="ClpP/crotonase-like_dom_sf"/>
</dbReference>
<dbReference type="InterPro" id="IPR014748">
    <property type="entry name" value="Enoyl-CoA_hydra_C"/>
</dbReference>
<dbReference type="EMBL" id="CP011507">
    <property type="protein sequence ID" value="AKS05575.1"/>
    <property type="molecule type" value="Genomic_DNA"/>
</dbReference>
<organism evidence="3 4">
    <name type="scientific">Pseudomonas trivialis</name>
    <dbReference type="NCBI Taxonomy" id="200450"/>
    <lineage>
        <taxon>Bacteria</taxon>
        <taxon>Pseudomonadati</taxon>
        <taxon>Pseudomonadota</taxon>
        <taxon>Gammaproteobacteria</taxon>
        <taxon>Pseudomonadales</taxon>
        <taxon>Pseudomonadaceae</taxon>
        <taxon>Pseudomonas</taxon>
    </lineage>
</organism>
<dbReference type="GO" id="GO:0004300">
    <property type="term" value="F:enoyl-CoA hydratase activity"/>
    <property type="evidence" value="ECO:0007669"/>
    <property type="project" value="UniProtKB-EC"/>
</dbReference>
<name>A0A0H5A7M7_9PSED</name>
<evidence type="ECO:0000313" key="3">
    <source>
        <dbReference type="EMBL" id="AKS05575.1"/>
    </source>
</evidence>
<protein>
    <submittedName>
        <fullName evidence="3">Enoyl-CoA hydratase</fullName>
        <ecNumber evidence="3">4.2.1.17</ecNumber>
    </submittedName>
</protein>